<dbReference type="GO" id="GO:0035556">
    <property type="term" value="P:intracellular signal transduction"/>
    <property type="evidence" value="ECO:0007669"/>
    <property type="project" value="InterPro"/>
</dbReference>
<feature type="domain" description="Guanylate cyclase" evidence="2">
    <location>
        <begin position="174"/>
        <end position="303"/>
    </location>
</feature>
<dbReference type="InterPro" id="IPR050697">
    <property type="entry name" value="Adenylyl/Guanylyl_Cyclase_3/4"/>
</dbReference>
<dbReference type="EMBL" id="BSPO01000001">
    <property type="protein sequence ID" value="GLS82494.1"/>
    <property type="molecule type" value="Genomic_DNA"/>
</dbReference>
<dbReference type="Proteomes" id="UP001157439">
    <property type="component" value="Unassembled WGS sequence"/>
</dbReference>
<dbReference type="InterPro" id="IPR001054">
    <property type="entry name" value="A/G_cyclase"/>
</dbReference>
<proteinExistence type="predicted"/>
<dbReference type="PANTHER" id="PTHR43081:SF1">
    <property type="entry name" value="ADENYLATE CYCLASE, TERMINAL-DIFFERENTIATION SPECIFIC"/>
    <property type="match status" value="1"/>
</dbReference>
<sequence length="354" mass="40526">MTSLQQLKKLLIVTFAWTMAMSLYVSFRYSQSLTLPQWAVGQSDLYTLTIIMGVIFGCLHWLSNLISEVTFIRRMPYVFIVLFKGIFLLIGATFIAYLSQMLTMWALSNHVLSLRQMLTMQIIYSPSFQGLIVYLVFVRIGIAFIEQMVLLVGRRVLLNIGLGHYHRPCYENRIFLFVDMTASTAHAESLGDYRFSRLIQDSFEVLSSVAAKHDAEIYRYMGDAAIISWPLEDGLEDQRCLRLYFDFIQQLNWHRRSFESHYGFVPRFKAAAHCGQVVVAVVGVNKQEISYFSDVLNTLARLQDQCGPLGQKMLISGDLEKQIEKTQDLHIEELGPIMLKGKKNPIEVFGVSSN</sequence>
<protein>
    <submittedName>
        <fullName evidence="3">Adenylate cyclase</fullName>
    </submittedName>
</protein>
<dbReference type="CDD" id="cd07302">
    <property type="entry name" value="CHD"/>
    <property type="match status" value="1"/>
</dbReference>
<evidence type="ECO:0000259" key="2">
    <source>
        <dbReference type="PROSITE" id="PS50125"/>
    </source>
</evidence>
<gene>
    <name evidence="3" type="primary">cyaC</name>
    <name evidence="3" type="ORF">GCM10007894_04710</name>
</gene>
<reference evidence="3 4" key="1">
    <citation type="journal article" date="2014" name="Int. J. Syst. Evol. Microbiol.">
        <title>Complete genome sequence of Corynebacterium casei LMG S-19264T (=DSM 44701T), isolated from a smear-ripened cheese.</title>
        <authorList>
            <consortium name="US DOE Joint Genome Institute (JGI-PGF)"/>
            <person name="Walter F."/>
            <person name="Albersmeier A."/>
            <person name="Kalinowski J."/>
            <person name="Ruckert C."/>
        </authorList>
    </citation>
    <scope>NUCLEOTIDE SEQUENCE [LARGE SCALE GENOMIC DNA]</scope>
    <source>
        <strain evidence="3 4">NBRC 112785</strain>
    </source>
</reference>
<evidence type="ECO:0000256" key="1">
    <source>
        <dbReference type="SAM" id="Phobius"/>
    </source>
</evidence>
<dbReference type="GO" id="GO:0009190">
    <property type="term" value="P:cyclic nucleotide biosynthetic process"/>
    <property type="evidence" value="ECO:0007669"/>
    <property type="project" value="InterPro"/>
</dbReference>
<feature type="transmembrane region" description="Helical" evidence="1">
    <location>
        <begin position="45"/>
        <end position="65"/>
    </location>
</feature>
<dbReference type="AlphaFoldDB" id="A0AA37TSX5"/>
<dbReference type="PANTHER" id="PTHR43081">
    <property type="entry name" value="ADENYLATE CYCLASE, TERMINAL-DIFFERENTIATION SPECIFIC-RELATED"/>
    <property type="match status" value="1"/>
</dbReference>
<accession>A0AA37TSX5</accession>
<dbReference type="Gene3D" id="3.30.70.1230">
    <property type="entry name" value="Nucleotide cyclase"/>
    <property type="match status" value="1"/>
</dbReference>
<comment type="caution">
    <text evidence="3">The sequence shown here is derived from an EMBL/GenBank/DDBJ whole genome shotgun (WGS) entry which is preliminary data.</text>
</comment>
<feature type="transmembrane region" description="Helical" evidence="1">
    <location>
        <begin position="122"/>
        <end position="145"/>
    </location>
</feature>
<dbReference type="Pfam" id="PF00211">
    <property type="entry name" value="Guanylate_cyc"/>
    <property type="match status" value="1"/>
</dbReference>
<dbReference type="PROSITE" id="PS50125">
    <property type="entry name" value="GUANYLATE_CYCLASE_2"/>
    <property type="match status" value="1"/>
</dbReference>
<dbReference type="InterPro" id="IPR029787">
    <property type="entry name" value="Nucleotide_cyclase"/>
</dbReference>
<feature type="transmembrane region" description="Helical" evidence="1">
    <location>
        <begin position="7"/>
        <end position="25"/>
    </location>
</feature>
<organism evidence="3 4">
    <name type="scientific">Paraferrimonas haliotis</name>
    <dbReference type="NCBI Taxonomy" id="2013866"/>
    <lineage>
        <taxon>Bacteria</taxon>
        <taxon>Pseudomonadati</taxon>
        <taxon>Pseudomonadota</taxon>
        <taxon>Gammaproteobacteria</taxon>
        <taxon>Alteromonadales</taxon>
        <taxon>Ferrimonadaceae</taxon>
        <taxon>Paraferrimonas</taxon>
    </lineage>
</organism>
<name>A0AA37TSX5_9GAMM</name>
<keyword evidence="1" id="KW-0472">Membrane</keyword>
<keyword evidence="1" id="KW-0812">Transmembrane</keyword>
<dbReference type="GO" id="GO:0004016">
    <property type="term" value="F:adenylate cyclase activity"/>
    <property type="evidence" value="ECO:0007669"/>
    <property type="project" value="UniProtKB-ARBA"/>
</dbReference>
<dbReference type="SUPFAM" id="SSF55073">
    <property type="entry name" value="Nucleotide cyclase"/>
    <property type="match status" value="1"/>
</dbReference>
<keyword evidence="1" id="KW-1133">Transmembrane helix</keyword>
<feature type="transmembrane region" description="Helical" evidence="1">
    <location>
        <begin position="77"/>
        <end position="102"/>
    </location>
</feature>
<evidence type="ECO:0000313" key="3">
    <source>
        <dbReference type="EMBL" id="GLS82494.1"/>
    </source>
</evidence>
<keyword evidence="4" id="KW-1185">Reference proteome</keyword>
<evidence type="ECO:0000313" key="4">
    <source>
        <dbReference type="Proteomes" id="UP001157439"/>
    </source>
</evidence>